<dbReference type="AlphaFoldDB" id="A0AA40ABB8"/>
<evidence type="ECO:0000313" key="2">
    <source>
        <dbReference type="Proteomes" id="UP001172101"/>
    </source>
</evidence>
<reference evidence="1" key="1">
    <citation type="submission" date="2023-06" db="EMBL/GenBank/DDBJ databases">
        <title>Genome-scale phylogeny and comparative genomics of the fungal order Sordariales.</title>
        <authorList>
            <consortium name="Lawrence Berkeley National Laboratory"/>
            <person name="Hensen N."/>
            <person name="Bonometti L."/>
            <person name="Westerberg I."/>
            <person name="Brannstrom I.O."/>
            <person name="Guillou S."/>
            <person name="Cros-Aarteil S."/>
            <person name="Calhoun S."/>
            <person name="Haridas S."/>
            <person name="Kuo A."/>
            <person name="Mondo S."/>
            <person name="Pangilinan J."/>
            <person name="Riley R."/>
            <person name="LaButti K."/>
            <person name="Andreopoulos B."/>
            <person name="Lipzen A."/>
            <person name="Chen C."/>
            <person name="Yanf M."/>
            <person name="Daum C."/>
            <person name="Ng V."/>
            <person name="Clum A."/>
            <person name="Steindorff A."/>
            <person name="Ohm R."/>
            <person name="Martin F."/>
            <person name="Silar P."/>
            <person name="Natvig D."/>
            <person name="Lalanne C."/>
            <person name="Gautier V."/>
            <person name="Ament-velasquez S.L."/>
            <person name="Kruys A."/>
            <person name="Hutchinson M.I."/>
            <person name="Powell A.J."/>
            <person name="Barry K."/>
            <person name="Miller A.N."/>
            <person name="Grigoriev I.V."/>
            <person name="Debuchy R."/>
            <person name="Gladieux P."/>
            <person name="Thoren M.H."/>
            <person name="Johannesson H."/>
        </authorList>
    </citation>
    <scope>NUCLEOTIDE SEQUENCE</scope>
    <source>
        <strain evidence="1">SMH2392-1A</strain>
    </source>
</reference>
<name>A0AA40ABB8_9PEZI</name>
<sequence length="824" mass="89803">MAQTMDYKKTWILLPNYTTTPGGRFRLGTVVIYPGLQTLSNGLDLPATRLHESQATNFTWDLNSAKRASSIFSKFVSYLSPSVNTEDSAILRCDSLVTQEFYPSNADLKATLKSAEVRQYVLKWPSSTIYMVVGVKIARGASLSSKKTWPDFRGVTHQAFSSSSEFVFAIRLLKFKPTNLKSGDFLAPPISTTEPSTAPHGVIEVPGAQADEQHAAVAIWESGYPSAKSLHVDSVSAFEETNVQEETELIPWNHVHRFSTSTTSTDWSGEGESIFDNEPEEPLATATRIMASNDAAPFNAETYYYGLKAALKLISSTAANGVPQSQPPRDPTDSGFVLKKRLLTIEGSHSIVPIWESDILPAIRNLNVGDHFLSVDCLRIGLGMAAADNPVTILVLAEPNTVSVGEGKSIATQIQDMCRSRGLPDVEVEIAEMMEPHNAGERAGGHGDPHVLDGPFDRNLYLGASIGPPWSNAWGSSGSFGGHVVARQKPPFHDEVIMALTCDHVCFTSERNYLETNLFADRAYKMTKASAHRYAMLAPSDADADATEQYMRERLALADADVIALQGSGDESSIRELEEARDKADRTLQDFLSAKRKVGDVFGTGGSRLDTPTEMPMDWAVVLEDLKLQPSDLNKLPPIQFSGNNNGTVINAIEKAMGFPPIRLRLGRPGPSASLLPGTIPGQISQLRSDPPKHNEVFFKVGRTTGWTAGQYNPCRSMVFNKGSLRHPGRQAPGTATDPSGPWQHSYSDYPWCLYWCFLGVPSDVPFGAKGDSGSLVFDREGQATGLYFSGWNTIPDVSCVISLAAVFRDIETQLDLTGVRLAS</sequence>
<dbReference type="EMBL" id="JAUIRO010000005">
    <property type="protein sequence ID" value="KAK0712696.1"/>
    <property type="molecule type" value="Genomic_DNA"/>
</dbReference>
<comment type="caution">
    <text evidence="1">The sequence shown here is derived from an EMBL/GenBank/DDBJ whole genome shotgun (WGS) entry which is preliminary data.</text>
</comment>
<keyword evidence="2" id="KW-1185">Reference proteome</keyword>
<protein>
    <submittedName>
        <fullName evidence="1">Uncharacterized protein</fullName>
    </submittedName>
</protein>
<dbReference type="RefSeq" id="XP_060294019.1">
    <property type="nucleotide sequence ID" value="XM_060434502.1"/>
</dbReference>
<dbReference type="GeneID" id="85317772"/>
<organism evidence="1 2">
    <name type="scientific">Lasiosphaeria miniovina</name>
    <dbReference type="NCBI Taxonomy" id="1954250"/>
    <lineage>
        <taxon>Eukaryota</taxon>
        <taxon>Fungi</taxon>
        <taxon>Dikarya</taxon>
        <taxon>Ascomycota</taxon>
        <taxon>Pezizomycotina</taxon>
        <taxon>Sordariomycetes</taxon>
        <taxon>Sordariomycetidae</taxon>
        <taxon>Sordariales</taxon>
        <taxon>Lasiosphaeriaceae</taxon>
        <taxon>Lasiosphaeria</taxon>
    </lineage>
</organism>
<evidence type="ECO:0000313" key="1">
    <source>
        <dbReference type="EMBL" id="KAK0712696.1"/>
    </source>
</evidence>
<dbReference type="Proteomes" id="UP001172101">
    <property type="component" value="Unassembled WGS sequence"/>
</dbReference>
<proteinExistence type="predicted"/>
<accession>A0AA40ABB8</accession>
<gene>
    <name evidence="1" type="ORF">B0T26DRAFT_343808</name>
</gene>